<gene>
    <name evidence="2" type="ORF">G8770_20200</name>
</gene>
<dbReference type="AlphaFoldDB" id="A0A9E5T1V7"/>
<comment type="caution">
    <text evidence="2">The sequence shown here is derived from an EMBL/GenBank/DDBJ whole genome shotgun (WGS) entry which is preliminary data.</text>
</comment>
<reference evidence="2" key="1">
    <citation type="submission" date="2020-03" db="EMBL/GenBank/DDBJ databases">
        <authorList>
            <person name="Guo F."/>
        </authorList>
    </citation>
    <scope>NUCLEOTIDE SEQUENCE</scope>
    <source>
        <strain evidence="2">JCM 30134</strain>
    </source>
</reference>
<keyword evidence="3" id="KW-1185">Reference proteome</keyword>
<evidence type="ECO:0000313" key="3">
    <source>
        <dbReference type="Proteomes" id="UP000787472"/>
    </source>
</evidence>
<feature type="region of interest" description="Disordered" evidence="1">
    <location>
        <begin position="1"/>
        <end position="40"/>
    </location>
</feature>
<accession>A0A9E5T1V7</accession>
<name>A0A9E5T1V7_9GAMM</name>
<protein>
    <submittedName>
        <fullName evidence="2">Uncharacterized protein</fullName>
    </submittedName>
</protein>
<dbReference type="RefSeq" id="WP_167191337.1">
    <property type="nucleotide sequence ID" value="NZ_JAAONZ010000021.1"/>
</dbReference>
<evidence type="ECO:0000313" key="2">
    <source>
        <dbReference type="EMBL" id="NHO67875.1"/>
    </source>
</evidence>
<sequence>MSAADQWLHPAQPLIPSRRLYPRSRQNTSPGKTPLPPEQCTGLIATNPAFSRLNTDEVEKLQTIGDKLTVSYT</sequence>
<organism evidence="2 3">
    <name type="scientific">Pseudomaricurvus hydrocarbonicus</name>
    <dbReference type="NCBI Taxonomy" id="1470433"/>
    <lineage>
        <taxon>Bacteria</taxon>
        <taxon>Pseudomonadati</taxon>
        <taxon>Pseudomonadota</taxon>
        <taxon>Gammaproteobacteria</taxon>
        <taxon>Cellvibrionales</taxon>
        <taxon>Cellvibrionaceae</taxon>
        <taxon>Pseudomaricurvus</taxon>
    </lineage>
</organism>
<dbReference type="EMBL" id="JAAONZ010000021">
    <property type="protein sequence ID" value="NHO67875.1"/>
    <property type="molecule type" value="Genomic_DNA"/>
</dbReference>
<dbReference type="Proteomes" id="UP000787472">
    <property type="component" value="Unassembled WGS sequence"/>
</dbReference>
<evidence type="ECO:0000256" key="1">
    <source>
        <dbReference type="SAM" id="MobiDB-lite"/>
    </source>
</evidence>
<proteinExistence type="predicted"/>